<dbReference type="GO" id="GO:0050403">
    <property type="term" value="F:trans-zeatin O-beta-D-glucosyltransferase activity"/>
    <property type="evidence" value="ECO:0007669"/>
    <property type="project" value="UniProtKB-EC"/>
</dbReference>
<dbReference type="OrthoDB" id="5835829at2759"/>
<dbReference type="FunFam" id="3.40.50.2000:FF:000061">
    <property type="entry name" value="UDP-glycosyltransferase 83A1"/>
    <property type="match status" value="1"/>
</dbReference>
<keyword evidence="3" id="KW-0328">Glycosyltransferase</keyword>
<accession>A0A2G9FY92</accession>
<dbReference type="EC" id="2.4.1.203" evidence="3"/>
<dbReference type="GO" id="GO:0080043">
    <property type="term" value="F:quercetin 3-O-glucosyltransferase activity"/>
    <property type="evidence" value="ECO:0007669"/>
    <property type="project" value="TreeGrafter"/>
</dbReference>
<gene>
    <name evidence="3" type="ORF">CDL12_29504</name>
</gene>
<evidence type="ECO:0000256" key="2">
    <source>
        <dbReference type="ARBA" id="ARBA00022679"/>
    </source>
</evidence>
<dbReference type="Pfam" id="PF00201">
    <property type="entry name" value="UDPGT"/>
    <property type="match status" value="1"/>
</dbReference>
<dbReference type="Proteomes" id="UP000231279">
    <property type="component" value="Unassembled WGS sequence"/>
</dbReference>
<dbReference type="CDD" id="cd03784">
    <property type="entry name" value="GT1_Gtf-like"/>
    <property type="match status" value="1"/>
</dbReference>
<dbReference type="AlphaFoldDB" id="A0A2G9FY92"/>
<dbReference type="EMBL" id="NKXS01008882">
    <property type="protein sequence ID" value="PIM98018.1"/>
    <property type="molecule type" value="Genomic_DNA"/>
</dbReference>
<dbReference type="InterPro" id="IPR002213">
    <property type="entry name" value="UDP_glucos_trans"/>
</dbReference>
<sequence length="455" mass="51296">MGKPHVLAIPCPAQGHVIPMMELSQCLAKNGIKVTFVNTEFNHERVVKAILDTEKINELISLVSVPDGLESAEDRKDPGKLTEAMRKVMPLKLEALIEEINGTPGDGITCVLTDFFMAGALEVAEKFCVKRAAFLTAAVTLMALTINADKLIDDGIIDEDGTFLKNEMIQLSPSMPKMSTTHFGWTCFPDPTLRKIIFHSLFQNNTSAKLAQHIICNSSNELEPWAHTFIPNCFQIGPLLASRRLGKSTGYFWPEDSTCLDWLNQQPENSVIYIAFGSFTIFDQIQFRELALGLELTNKPFLWVVREDIIQDIDGAYPEGFKERVKNKGKIVNWAPQQEILSHPSIACFLSHCGWNSTIECVSNGIPLLCWPHFGDQFLNQSYVVDHWKIGLGFEKDEKGIIGREEIKNKMEKVLGDGKYKMRAKELQEKIIDGVEEGGRSRKNFENFIDWIKEN</sequence>
<keyword evidence="2 3" id="KW-0808">Transferase</keyword>
<dbReference type="GO" id="GO:0080044">
    <property type="term" value="F:quercetin 7-O-glucosyltransferase activity"/>
    <property type="evidence" value="ECO:0007669"/>
    <property type="project" value="TreeGrafter"/>
</dbReference>
<comment type="caution">
    <text evidence="3">The sequence shown here is derived from an EMBL/GenBank/DDBJ whole genome shotgun (WGS) entry which is preliminary data.</text>
</comment>
<name>A0A2G9FY92_9LAMI</name>
<comment type="similarity">
    <text evidence="1">Belongs to the UDP-glycosyltransferase family.</text>
</comment>
<keyword evidence="4" id="KW-1185">Reference proteome</keyword>
<dbReference type="PANTHER" id="PTHR11926">
    <property type="entry name" value="GLUCOSYL/GLUCURONOSYL TRANSFERASES"/>
    <property type="match status" value="1"/>
</dbReference>
<dbReference type="PANTHER" id="PTHR11926:SF1412">
    <property type="entry name" value="UDP-GLYCOSYLTRANSFERASE 83A1-LIKE"/>
    <property type="match status" value="1"/>
</dbReference>
<evidence type="ECO:0000256" key="1">
    <source>
        <dbReference type="ARBA" id="ARBA00009995"/>
    </source>
</evidence>
<evidence type="ECO:0000313" key="4">
    <source>
        <dbReference type="Proteomes" id="UP000231279"/>
    </source>
</evidence>
<dbReference type="SUPFAM" id="SSF53756">
    <property type="entry name" value="UDP-Glycosyltransferase/glycogen phosphorylase"/>
    <property type="match status" value="1"/>
</dbReference>
<dbReference type="Gene3D" id="3.40.50.2000">
    <property type="entry name" value="Glycogen Phosphorylase B"/>
    <property type="match status" value="2"/>
</dbReference>
<evidence type="ECO:0000313" key="3">
    <source>
        <dbReference type="EMBL" id="PIM98018.1"/>
    </source>
</evidence>
<protein>
    <submittedName>
        <fullName evidence="3">UDP-glucuronosyl and UDP-glucosyl transferase</fullName>
        <ecNumber evidence="3">2.4.1.203</ecNumber>
    </submittedName>
</protein>
<dbReference type="FunFam" id="3.40.50.2000:FF:000108">
    <property type="entry name" value="UDP-glycosyltransferase 83A1"/>
    <property type="match status" value="1"/>
</dbReference>
<proteinExistence type="inferred from homology"/>
<reference evidence="4" key="1">
    <citation type="journal article" date="2018" name="Gigascience">
        <title>Genome assembly of the Pink Ipe (Handroanthus impetiginosus, Bignoniaceae), a highly valued, ecologically keystone Neotropical timber forest tree.</title>
        <authorList>
            <person name="Silva-Junior O.B."/>
            <person name="Grattapaglia D."/>
            <person name="Novaes E."/>
            <person name="Collevatti R.G."/>
        </authorList>
    </citation>
    <scope>NUCLEOTIDE SEQUENCE [LARGE SCALE GENOMIC DNA]</scope>
    <source>
        <strain evidence="4">cv. UFG-1</strain>
    </source>
</reference>
<organism evidence="3 4">
    <name type="scientific">Handroanthus impetiginosus</name>
    <dbReference type="NCBI Taxonomy" id="429701"/>
    <lineage>
        <taxon>Eukaryota</taxon>
        <taxon>Viridiplantae</taxon>
        <taxon>Streptophyta</taxon>
        <taxon>Embryophyta</taxon>
        <taxon>Tracheophyta</taxon>
        <taxon>Spermatophyta</taxon>
        <taxon>Magnoliopsida</taxon>
        <taxon>eudicotyledons</taxon>
        <taxon>Gunneridae</taxon>
        <taxon>Pentapetalae</taxon>
        <taxon>asterids</taxon>
        <taxon>lamiids</taxon>
        <taxon>Lamiales</taxon>
        <taxon>Bignoniaceae</taxon>
        <taxon>Crescentiina</taxon>
        <taxon>Tabebuia alliance</taxon>
        <taxon>Handroanthus</taxon>
    </lineage>
</organism>